<proteinExistence type="predicted"/>
<reference evidence="7" key="2">
    <citation type="submission" date="2025-08" db="UniProtKB">
        <authorList>
            <consortium name="Ensembl"/>
        </authorList>
    </citation>
    <scope>IDENTIFICATION</scope>
</reference>
<dbReference type="GeneID" id="114461847"/>
<dbReference type="SMART" id="SM00233">
    <property type="entry name" value="PH"/>
    <property type="match status" value="1"/>
</dbReference>
<keyword evidence="8" id="KW-1185">Reference proteome</keyword>
<dbReference type="PANTHER" id="PTHR16186:SF11">
    <property type="entry name" value="SIGNAL-TRANSDUCING ADAPTOR PROTEIN 2"/>
    <property type="match status" value="1"/>
</dbReference>
<evidence type="ECO:0000256" key="3">
    <source>
        <dbReference type="PROSITE-ProRule" id="PRU00191"/>
    </source>
</evidence>
<organism evidence="7 8">
    <name type="scientific">Gouania willdenowi</name>
    <name type="common">Blunt-snouted clingfish</name>
    <name type="synonym">Lepadogaster willdenowi</name>
    <dbReference type="NCBI Taxonomy" id="441366"/>
    <lineage>
        <taxon>Eukaryota</taxon>
        <taxon>Metazoa</taxon>
        <taxon>Chordata</taxon>
        <taxon>Craniata</taxon>
        <taxon>Vertebrata</taxon>
        <taxon>Euteleostomi</taxon>
        <taxon>Actinopterygii</taxon>
        <taxon>Neopterygii</taxon>
        <taxon>Teleostei</taxon>
        <taxon>Neoteleostei</taxon>
        <taxon>Acanthomorphata</taxon>
        <taxon>Ovalentaria</taxon>
        <taxon>Blenniimorphae</taxon>
        <taxon>Blenniiformes</taxon>
        <taxon>Gobiesocoidei</taxon>
        <taxon>Gobiesocidae</taxon>
        <taxon>Gobiesocinae</taxon>
        <taxon>Gouania</taxon>
    </lineage>
</organism>
<dbReference type="Gene3D" id="2.30.29.30">
    <property type="entry name" value="Pleckstrin-homology domain (PH domain)/Phosphotyrosine-binding domain (PTB)"/>
    <property type="match status" value="1"/>
</dbReference>
<reference evidence="7" key="1">
    <citation type="submission" date="2020-06" db="EMBL/GenBank/DDBJ databases">
        <authorList>
            <consortium name="Wellcome Sanger Institute Data Sharing"/>
        </authorList>
    </citation>
    <scope>NUCLEOTIDE SEQUENCE [LARGE SCALE GENOMIC DNA]</scope>
</reference>
<accession>A0A8C5DZT1</accession>
<dbReference type="PROSITE" id="PS50001">
    <property type="entry name" value="SH2"/>
    <property type="match status" value="1"/>
</dbReference>
<dbReference type="SUPFAM" id="SSF55550">
    <property type="entry name" value="SH2 domain"/>
    <property type="match status" value="1"/>
</dbReference>
<dbReference type="Proteomes" id="UP000694680">
    <property type="component" value="Chromosome 4"/>
</dbReference>
<dbReference type="PROSITE" id="PS50003">
    <property type="entry name" value="PH_DOMAIN"/>
    <property type="match status" value="1"/>
</dbReference>
<evidence type="ECO:0000256" key="1">
    <source>
        <dbReference type="ARBA" id="ARBA00022553"/>
    </source>
</evidence>
<dbReference type="InterPro" id="IPR001849">
    <property type="entry name" value="PH_domain"/>
</dbReference>
<dbReference type="Pfam" id="PF00169">
    <property type="entry name" value="PH"/>
    <property type="match status" value="1"/>
</dbReference>
<reference evidence="7" key="3">
    <citation type="submission" date="2025-09" db="UniProtKB">
        <authorList>
            <consortium name="Ensembl"/>
        </authorList>
    </citation>
    <scope>IDENTIFICATION</scope>
</reference>
<evidence type="ECO:0000256" key="4">
    <source>
        <dbReference type="SAM" id="MobiDB-lite"/>
    </source>
</evidence>
<dbReference type="InterPro" id="IPR011993">
    <property type="entry name" value="PH-like_dom_sf"/>
</dbReference>
<evidence type="ECO:0000313" key="7">
    <source>
        <dbReference type="Ensembl" id="ENSGWIP00000013408.1"/>
    </source>
</evidence>
<dbReference type="RefSeq" id="XP_028300103.1">
    <property type="nucleotide sequence ID" value="XM_028444302.1"/>
</dbReference>
<name>A0A8C5DZT1_GOUWI</name>
<evidence type="ECO:0000259" key="5">
    <source>
        <dbReference type="PROSITE" id="PS50001"/>
    </source>
</evidence>
<keyword evidence="1" id="KW-0597">Phosphoprotein</keyword>
<dbReference type="Pfam" id="PF00017">
    <property type="entry name" value="SH2"/>
    <property type="match status" value="1"/>
</dbReference>
<dbReference type="AlphaFoldDB" id="A0A8C5DZT1"/>
<dbReference type="InterPro" id="IPR036860">
    <property type="entry name" value="SH2_dom_sf"/>
</dbReference>
<dbReference type="GO" id="GO:0035591">
    <property type="term" value="F:signaling adaptor activity"/>
    <property type="evidence" value="ECO:0007669"/>
    <property type="project" value="InterPro"/>
</dbReference>
<dbReference type="SUPFAM" id="SSF50729">
    <property type="entry name" value="PH domain-like"/>
    <property type="match status" value="1"/>
</dbReference>
<feature type="domain" description="PH" evidence="6">
    <location>
        <begin position="32"/>
        <end position="130"/>
    </location>
</feature>
<evidence type="ECO:0000259" key="6">
    <source>
        <dbReference type="PROSITE" id="PS50003"/>
    </source>
</evidence>
<evidence type="ECO:0000313" key="8">
    <source>
        <dbReference type="Proteomes" id="UP000694680"/>
    </source>
</evidence>
<evidence type="ECO:0000256" key="2">
    <source>
        <dbReference type="ARBA" id="ARBA00022999"/>
    </source>
</evidence>
<sequence length="412" mass="46498">MRTQKHICEETVEGFIFSVMAKRVGIRKELPDCYFEGFLEKRSIRDKKPRKLYTCLCGSALYFFNEKRDTDYIEKVDLCGFISITDDRSIDQNLDAARLNLQMKDGNVKLTAPNAESRELWKGFIHSVAELSLPPSLNLLPGQIHMLKEVVEKEKKRIKGLPSPPAVDCSSYVTPNADMPACYYKVSRLEAEMLLEREAEKGNLLLRPGSDGTSFSVSTRQDYRGSMFRHYRVSRKPTGGFIIEVENPVHCATLHDVVSILVDQTNGVMIPLILENTYEKIIEFVRSDNENGEKTLQNLVQPSLPPKPAPVKHILPRTLYLNDTVMKNQTETDNSSASSQPAVKMQNKVTKAAIMPPAIVPRKPTASVISSTNPNQRSKTQISWDSQKMSSNTMTELKQVFEKKLKSQEGPD</sequence>
<dbReference type="Gene3D" id="3.30.505.10">
    <property type="entry name" value="SH2 domain"/>
    <property type="match status" value="1"/>
</dbReference>
<keyword evidence="2 3" id="KW-0727">SH2 domain</keyword>
<dbReference type="PANTHER" id="PTHR16186">
    <property type="entry name" value="SIGNAL-TRANSDUCING ADAPTOR PROTEIN-RELATED"/>
    <property type="match status" value="1"/>
</dbReference>
<feature type="domain" description="SH2" evidence="5">
    <location>
        <begin position="181"/>
        <end position="303"/>
    </location>
</feature>
<dbReference type="Ensembl" id="ENSGWIT00000014877.1">
    <property type="protein sequence ID" value="ENSGWIP00000013408.1"/>
    <property type="gene ID" value="ENSGWIG00000007661.1"/>
</dbReference>
<dbReference type="InterPro" id="IPR000980">
    <property type="entry name" value="SH2"/>
</dbReference>
<dbReference type="InterPro" id="IPR039111">
    <property type="entry name" value="STAP1/STAP2"/>
</dbReference>
<protein>
    <submittedName>
        <fullName evidence="7">Signal-transducing adaptor protein 1-like</fullName>
    </submittedName>
</protein>
<feature type="region of interest" description="Disordered" evidence="4">
    <location>
        <begin position="361"/>
        <end position="395"/>
    </location>
</feature>
<gene>
    <name evidence="7" type="primary">LOC114461847</name>
</gene>
<feature type="compositionally biased region" description="Polar residues" evidence="4">
    <location>
        <begin position="367"/>
        <end position="395"/>
    </location>
</feature>